<dbReference type="Proteomes" id="UP000009047">
    <property type="component" value="Chromosome"/>
</dbReference>
<dbReference type="PANTHER" id="PTHR35811:SF1">
    <property type="entry name" value="HTH OST-TYPE DOMAIN-CONTAINING PROTEIN"/>
    <property type="match status" value="1"/>
</dbReference>
<dbReference type="Pfam" id="PF12872">
    <property type="entry name" value="OST-HTH"/>
    <property type="match status" value="1"/>
</dbReference>
<dbReference type="RefSeq" id="WP_013257360.1">
    <property type="nucleotide sequence ID" value="NC_014365.1"/>
</dbReference>
<sequence>MKNIAVYWDFENIHSSLCNLRYGEDWLDQFRGQRHPAVVDIGAIMQFAESQGSVNINKAYGNWAWYQQYSHDLHEFTFDLVQLFPRGMNMKNGADIRLAIDALDDLNRHEHLSVFIIVGGDSDYISLAQRVRQRGKEIIGIGVRETTNKFWINACNDFRFYSSIAALGAEGGSSAPPPQATGDIEEAKRLLRQAVFELQKHHGGEAVRMAHVRPMLTNLDPYFDLADYGCRSFDEFISRCADCVITSQAGQETHVKLIDQAPPAQVKPADISANVDLYRKILDEKDMPLPRPGLLKPGLLHVIELFVNQPEGLDYLNDVDKSLSEHFLQMNLSHATTDCFNIRQLIYRIRGFYIDKEANKRFLHYKNEDFRSLWEQIAHRLLDAIHEAIDGELDFAALSLLIQGDDSLADELAGLAQAAGQYRPKTPPAPFQAATVVE</sequence>
<dbReference type="Gene3D" id="3.40.50.1010">
    <property type="entry name" value="5'-nuclease"/>
    <property type="match status" value="1"/>
</dbReference>
<dbReference type="InterPro" id="IPR025605">
    <property type="entry name" value="OST-HTH/LOTUS_dom"/>
</dbReference>
<dbReference type="HOGENOM" id="CLU_625177_0_0_7"/>
<gene>
    <name evidence="2" type="ordered locus">Deba_0533</name>
</gene>
<proteinExistence type="predicted"/>
<reference evidence="2 3" key="1">
    <citation type="journal article" date="2010" name="Stand. Genomic Sci.">
        <title>Complete genome sequence of Desulfarculus baarsii type strain (2st14).</title>
        <authorList>
            <person name="Sun H."/>
            <person name="Spring S."/>
            <person name="Lapidus A."/>
            <person name="Davenport K."/>
            <person name="Del Rio T.G."/>
            <person name="Tice H."/>
            <person name="Nolan M."/>
            <person name="Copeland A."/>
            <person name="Cheng J.F."/>
            <person name="Lucas S."/>
            <person name="Tapia R."/>
            <person name="Goodwin L."/>
            <person name="Pitluck S."/>
            <person name="Ivanova N."/>
            <person name="Pagani I."/>
            <person name="Mavromatis K."/>
            <person name="Ovchinnikova G."/>
            <person name="Pati A."/>
            <person name="Chen A."/>
            <person name="Palaniappan K."/>
            <person name="Hauser L."/>
            <person name="Chang Y.J."/>
            <person name="Jeffries C.D."/>
            <person name="Detter J.C."/>
            <person name="Han C."/>
            <person name="Rohde M."/>
            <person name="Brambilla E."/>
            <person name="Goker M."/>
            <person name="Woyke T."/>
            <person name="Bristow J."/>
            <person name="Eisen J.A."/>
            <person name="Markowitz V."/>
            <person name="Hugenholtz P."/>
            <person name="Kyrpides N.C."/>
            <person name="Klenk H.P."/>
            <person name="Land M."/>
        </authorList>
    </citation>
    <scope>NUCLEOTIDE SEQUENCE [LARGE SCALE GENOMIC DNA]</scope>
    <source>
        <strain evidence="3">ATCC 33931 / DSM 2075 / LMG 7858 / VKM B-1802 / 2st14</strain>
    </source>
</reference>
<name>E1QEB9_DESB2</name>
<dbReference type="OrthoDB" id="9783963at2"/>
<dbReference type="eggNOG" id="COG1432">
    <property type="taxonomic scope" value="Bacteria"/>
</dbReference>
<dbReference type="EMBL" id="CP002085">
    <property type="protein sequence ID" value="ADK83905.1"/>
    <property type="molecule type" value="Genomic_DNA"/>
</dbReference>
<keyword evidence="3" id="KW-1185">Reference proteome</keyword>
<evidence type="ECO:0000313" key="2">
    <source>
        <dbReference type="EMBL" id="ADK83905.1"/>
    </source>
</evidence>
<dbReference type="CDD" id="cd11297">
    <property type="entry name" value="PIN_LabA-like_N_1"/>
    <property type="match status" value="1"/>
</dbReference>
<dbReference type="AlphaFoldDB" id="E1QEB9"/>
<dbReference type="STRING" id="644282.Deba_0533"/>
<dbReference type="PANTHER" id="PTHR35811">
    <property type="entry name" value="SLR1870 PROTEIN"/>
    <property type="match status" value="1"/>
</dbReference>
<dbReference type="PROSITE" id="PS51644">
    <property type="entry name" value="HTH_OST"/>
    <property type="match status" value="1"/>
</dbReference>
<feature type="domain" description="HTH OST-type" evidence="1">
    <location>
        <begin position="183"/>
        <end position="259"/>
    </location>
</feature>
<dbReference type="KEGG" id="dbr:Deba_0533"/>
<dbReference type="Pfam" id="PF01936">
    <property type="entry name" value="NYN"/>
    <property type="match status" value="1"/>
</dbReference>
<evidence type="ECO:0000313" key="3">
    <source>
        <dbReference type="Proteomes" id="UP000009047"/>
    </source>
</evidence>
<organism evidence="2 3">
    <name type="scientific">Desulfarculus baarsii (strain ATCC 33931 / DSM 2075 / LMG 7858 / VKM B-1802 / 2st14)</name>
    <dbReference type="NCBI Taxonomy" id="644282"/>
    <lineage>
        <taxon>Bacteria</taxon>
        <taxon>Pseudomonadati</taxon>
        <taxon>Thermodesulfobacteriota</taxon>
        <taxon>Desulfarculia</taxon>
        <taxon>Desulfarculales</taxon>
        <taxon>Desulfarculaceae</taxon>
        <taxon>Desulfarculus</taxon>
    </lineage>
</organism>
<dbReference type="InterPro" id="IPR021139">
    <property type="entry name" value="NYN"/>
</dbReference>
<accession>E1QEB9</accession>
<protein>
    <recommendedName>
        <fullName evidence="1">HTH OST-type domain-containing protein</fullName>
    </recommendedName>
</protein>
<evidence type="ECO:0000259" key="1">
    <source>
        <dbReference type="PROSITE" id="PS51644"/>
    </source>
</evidence>
<dbReference type="GO" id="GO:0004540">
    <property type="term" value="F:RNA nuclease activity"/>
    <property type="evidence" value="ECO:0007669"/>
    <property type="project" value="InterPro"/>
</dbReference>